<dbReference type="AlphaFoldDB" id="A0A220S037"/>
<gene>
    <name evidence="3" type="ORF">BG910_02270</name>
</gene>
<keyword evidence="2" id="KW-0732">Signal</keyword>
<dbReference type="KEGG" id="nei:BG910_02270"/>
<feature type="region of interest" description="Disordered" evidence="1">
    <location>
        <begin position="35"/>
        <end position="55"/>
    </location>
</feature>
<dbReference type="RefSeq" id="WP_089035447.1">
    <property type="nucleotide sequence ID" value="NZ_CP022278.1"/>
</dbReference>
<evidence type="ECO:0000313" key="3">
    <source>
        <dbReference type="EMBL" id="ASK26726.1"/>
    </source>
</evidence>
<evidence type="ECO:0000256" key="1">
    <source>
        <dbReference type="SAM" id="MobiDB-lite"/>
    </source>
</evidence>
<sequence>MNANLKLIVPAVLAAVALSACGTIDKFKKKKDEPVAAAQTQAAPAQQQGPSAPQTVKVDSIDSTKEVAYKCGNEPLNVMYGIKGGEVVAAQVKFRNQLSPGLFRVASNTNGQNAFWGEGIAWIAEQANGANVDKVNGNMLTIRGTTTVNGKQQVVDQIAAKSCMLDKTATAKLNKGKAAPAAKSKKK</sequence>
<evidence type="ECO:0000313" key="4">
    <source>
        <dbReference type="Proteomes" id="UP000198238"/>
    </source>
</evidence>
<dbReference type="OrthoDB" id="8613973at2"/>
<dbReference type="EMBL" id="CP022278">
    <property type="protein sequence ID" value="ASK26726.1"/>
    <property type="molecule type" value="Genomic_DNA"/>
</dbReference>
<proteinExistence type="predicted"/>
<reference evidence="3 4" key="1">
    <citation type="submission" date="2017-06" db="EMBL/GenBank/DDBJ databases">
        <title>Neisseria chenwenguii sp. nov., isolated from the intestinal contents of Tibetan Plateau Pika in Yushu, Qinghai Province, China.</title>
        <authorList>
            <person name="Zhang G."/>
        </authorList>
    </citation>
    <scope>NUCLEOTIDE SEQUENCE [LARGE SCALE GENOMIC DNA]</scope>
    <source>
        <strain evidence="3 4">10023</strain>
    </source>
</reference>
<protein>
    <submittedName>
        <fullName evidence="3">Uncharacterized protein</fullName>
    </submittedName>
</protein>
<feature type="chain" id="PRO_5043836993" evidence="2">
    <location>
        <begin position="23"/>
        <end position="187"/>
    </location>
</feature>
<feature type="signal peptide" evidence="2">
    <location>
        <begin position="1"/>
        <end position="22"/>
    </location>
</feature>
<organism evidence="3 4">
    <name type="scientific">Neisseria chenwenguii</name>
    <dbReference type="NCBI Taxonomy" id="1853278"/>
    <lineage>
        <taxon>Bacteria</taxon>
        <taxon>Pseudomonadati</taxon>
        <taxon>Pseudomonadota</taxon>
        <taxon>Betaproteobacteria</taxon>
        <taxon>Neisseriales</taxon>
        <taxon>Neisseriaceae</taxon>
        <taxon>Neisseria</taxon>
    </lineage>
</organism>
<evidence type="ECO:0000256" key="2">
    <source>
        <dbReference type="SAM" id="SignalP"/>
    </source>
</evidence>
<accession>A0A220S037</accession>
<dbReference type="PROSITE" id="PS51257">
    <property type="entry name" value="PROKAR_LIPOPROTEIN"/>
    <property type="match status" value="1"/>
</dbReference>
<name>A0A220S037_9NEIS</name>
<keyword evidence="4" id="KW-1185">Reference proteome</keyword>
<dbReference type="Proteomes" id="UP000198238">
    <property type="component" value="Chromosome"/>
</dbReference>
<feature type="compositionally biased region" description="Low complexity" evidence="1">
    <location>
        <begin position="35"/>
        <end position="54"/>
    </location>
</feature>